<proteinExistence type="inferred from homology"/>
<dbReference type="PROSITE" id="PS00211">
    <property type="entry name" value="ABC_TRANSPORTER_1"/>
    <property type="match status" value="1"/>
</dbReference>
<dbReference type="InterPro" id="IPR005890">
    <property type="entry name" value="NO3_transporter_ATP-bd-like"/>
</dbReference>
<dbReference type="InterPro" id="IPR050166">
    <property type="entry name" value="ABC_transporter_ATP-bind"/>
</dbReference>
<evidence type="ECO:0000256" key="3">
    <source>
        <dbReference type="ARBA" id="ARBA00022448"/>
    </source>
</evidence>
<dbReference type="NCBIfam" id="TIGR01184">
    <property type="entry name" value="ntrCD"/>
    <property type="match status" value="1"/>
</dbReference>
<dbReference type="PANTHER" id="PTHR42788:SF7">
    <property type="entry name" value="NITRATE ABC TRANSPORTER ATP-BINDING PROTEIN"/>
    <property type="match status" value="1"/>
</dbReference>
<keyword evidence="6 9" id="KW-0067">ATP-binding</keyword>
<keyword evidence="3" id="KW-0813">Transport</keyword>
<dbReference type="InterPro" id="IPR003439">
    <property type="entry name" value="ABC_transporter-like_ATP-bd"/>
</dbReference>
<protein>
    <submittedName>
        <fullName evidence="9">ABC transporter ATP-binding protein</fullName>
    </submittedName>
</protein>
<dbReference type="PANTHER" id="PTHR42788">
    <property type="entry name" value="TAURINE IMPORT ATP-BINDING PROTEIN-RELATED"/>
    <property type="match status" value="1"/>
</dbReference>
<dbReference type="RefSeq" id="WP_379725091.1">
    <property type="nucleotide sequence ID" value="NZ_JBHRYJ010000001.1"/>
</dbReference>
<dbReference type="InterPro" id="IPR017871">
    <property type="entry name" value="ABC_transporter-like_CS"/>
</dbReference>
<name>A0ABV7VE78_9PROT</name>
<dbReference type="InterPro" id="IPR027417">
    <property type="entry name" value="P-loop_NTPase"/>
</dbReference>
<evidence type="ECO:0000256" key="2">
    <source>
        <dbReference type="ARBA" id="ARBA00005417"/>
    </source>
</evidence>
<dbReference type="PROSITE" id="PS50893">
    <property type="entry name" value="ABC_TRANSPORTER_2"/>
    <property type="match status" value="1"/>
</dbReference>
<evidence type="ECO:0000256" key="4">
    <source>
        <dbReference type="ARBA" id="ARBA00022475"/>
    </source>
</evidence>
<keyword evidence="5" id="KW-0547">Nucleotide-binding</keyword>
<dbReference type="SMART" id="SM00382">
    <property type="entry name" value="AAA"/>
    <property type="match status" value="1"/>
</dbReference>
<dbReference type="Pfam" id="PF00005">
    <property type="entry name" value="ABC_tran"/>
    <property type="match status" value="1"/>
</dbReference>
<dbReference type="EMBL" id="JBHRYJ010000001">
    <property type="protein sequence ID" value="MFC3675813.1"/>
    <property type="molecule type" value="Genomic_DNA"/>
</dbReference>
<comment type="caution">
    <text evidence="9">The sequence shown here is derived from an EMBL/GenBank/DDBJ whole genome shotgun (WGS) entry which is preliminary data.</text>
</comment>
<dbReference type="Proteomes" id="UP001595711">
    <property type="component" value="Unassembled WGS sequence"/>
</dbReference>
<comment type="similarity">
    <text evidence="2">Belongs to the ABC transporter superfamily.</text>
</comment>
<evidence type="ECO:0000313" key="10">
    <source>
        <dbReference type="Proteomes" id="UP001595711"/>
    </source>
</evidence>
<evidence type="ECO:0000259" key="8">
    <source>
        <dbReference type="PROSITE" id="PS50893"/>
    </source>
</evidence>
<accession>A0ABV7VE78</accession>
<dbReference type="GO" id="GO:0005524">
    <property type="term" value="F:ATP binding"/>
    <property type="evidence" value="ECO:0007669"/>
    <property type="project" value="UniProtKB-KW"/>
</dbReference>
<sequence length="285" mass="31303">MSHFVSIEGLARRFPGTDAPVFEDFWLGVDKGQFVCVIGHSGCGKTTVLNILAGLDRPSDGAIIFDGKAVEGPSLDRAVVFQGHALMPWMTVQDNVLFAVQSRWPAWPKAQAVAHARKYITMVGLVGAEAKKPSQLSGGMKQRVGIARALSIEPKMLLMDEPFSALDALTRGTLQDEVLRLRAATNQTVFMITHDVDEAMLLADRIVLMTNGPQAKIAEVLVNTLPADRQRETLHEQPDYYPIRNHLLDFLVRRSRAFTAPAGWEARRPPQVRAGQKPAAASRAC</sequence>
<evidence type="ECO:0000313" key="9">
    <source>
        <dbReference type="EMBL" id="MFC3675813.1"/>
    </source>
</evidence>
<keyword evidence="10" id="KW-1185">Reference proteome</keyword>
<feature type="domain" description="ABC transporter" evidence="8">
    <location>
        <begin position="5"/>
        <end position="236"/>
    </location>
</feature>
<evidence type="ECO:0000256" key="7">
    <source>
        <dbReference type="ARBA" id="ARBA00023136"/>
    </source>
</evidence>
<reference evidence="10" key="1">
    <citation type="journal article" date="2019" name="Int. J. Syst. Evol. Microbiol.">
        <title>The Global Catalogue of Microorganisms (GCM) 10K type strain sequencing project: providing services to taxonomists for standard genome sequencing and annotation.</title>
        <authorList>
            <consortium name="The Broad Institute Genomics Platform"/>
            <consortium name="The Broad Institute Genome Sequencing Center for Infectious Disease"/>
            <person name="Wu L."/>
            <person name="Ma J."/>
        </authorList>
    </citation>
    <scope>NUCLEOTIDE SEQUENCE [LARGE SCALE GENOMIC DNA]</scope>
    <source>
        <strain evidence="10">KCTC 42182</strain>
    </source>
</reference>
<dbReference type="InterPro" id="IPR003593">
    <property type="entry name" value="AAA+_ATPase"/>
</dbReference>
<keyword evidence="7" id="KW-0472">Membrane</keyword>
<organism evidence="9 10">
    <name type="scientific">Ferrovibrio xuzhouensis</name>
    <dbReference type="NCBI Taxonomy" id="1576914"/>
    <lineage>
        <taxon>Bacteria</taxon>
        <taxon>Pseudomonadati</taxon>
        <taxon>Pseudomonadota</taxon>
        <taxon>Alphaproteobacteria</taxon>
        <taxon>Rhodospirillales</taxon>
        <taxon>Rhodospirillaceae</taxon>
        <taxon>Ferrovibrio</taxon>
    </lineage>
</organism>
<dbReference type="CDD" id="cd03293">
    <property type="entry name" value="ABC_NrtD_SsuB_transporters"/>
    <property type="match status" value="1"/>
</dbReference>
<evidence type="ECO:0000256" key="5">
    <source>
        <dbReference type="ARBA" id="ARBA00022741"/>
    </source>
</evidence>
<evidence type="ECO:0000256" key="1">
    <source>
        <dbReference type="ARBA" id="ARBA00004202"/>
    </source>
</evidence>
<evidence type="ECO:0000256" key="6">
    <source>
        <dbReference type="ARBA" id="ARBA00022840"/>
    </source>
</evidence>
<dbReference type="SUPFAM" id="SSF52540">
    <property type="entry name" value="P-loop containing nucleoside triphosphate hydrolases"/>
    <property type="match status" value="1"/>
</dbReference>
<comment type="subcellular location">
    <subcellularLocation>
        <location evidence="1">Cell membrane</location>
        <topology evidence="1">Peripheral membrane protein</topology>
    </subcellularLocation>
</comment>
<keyword evidence="4" id="KW-1003">Cell membrane</keyword>
<gene>
    <name evidence="9" type="ORF">ACFOOQ_09685</name>
</gene>
<dbReference type="Gene3D" id="3.40.50.300">
    <property type="entry name" value="P-loop containing nucleotide triphosphate hydrolases"/>
    <property type="match status" value="1"/>
</dbReference>